<dbReference type="InterPro" id="IPR025669">
    <property type="entry name" value="AAA_dom"/>
</dbReference>
<dbReference type="PANTHER" id="PTHR43384">
    <property type="entry name" value="SEPTUM SITE-DETERMINING PROTEIN MIND HOMOLOG, CHLOROPLASTIC-RELATED"/>
    <property type="match status" value="1"/>
</dbReference>
<dbReference type="SUPFAM" id="SSF52540">
    <property type="entry name" value="P-loop containing nucleoside triphosphate hydrolases"/>
    <property type="match status" value="1"/>
</dbReference>
<protein>
    <submittedName>
        <fullName evidence="2">AAA family ATPase</fullName>
    </submittedName>
</protein>
<dbReference type="InterPro" id="IPR011006">
    <property type="entry name" value="CheY-like_superfamily"/>
</dbReference>
<dbReference type="SUPFAM" id="SSF52172">
    <property type="entry name" value="CheY-like"/>
    <property type="match status" value="1"/>
</dbReference>
<feature type="domain" description="AAA" evidence="1">
    <location>
        <begin position="137"/>
        <end position="283"/>
    </location>
</feature>
<dbReference type="PANTHER" id="PTHR43384:SF13">
    <property type="entry name" value="SLR0110 PROTEIN"/>
    <property type="match status" value="1"/>
</dbReference>
<keyword evidence="3" id="KW-1185">Reference proteome</keyword>
<sequence length="384" mass="41358">MQLNAPLTVIASEGQLEELRSSSGAGWISDAQFISLRPDEPIPGDTLDATGVVLFEVDPASPASMDRIRNIRRMHPEMPQIVAMRDVDMRLVRTLIREGVADVVELPFNAEEILQTVIAVLETHAGSVGKDVSLAPLIAVTKPIGGAGATTIASHLAAELASEPGEPTVCLFDLDIQAGRICEVFGVSPRRTLTDLLEAGARLDASMLDTVAERHECGVDLIAAPNEIIPIEAPKSEDLARVLDLARAEYDYVVVDMPSGLTNWGLAILAKADSILMLVEQSLPSLRQARRRLDLFKNLGLDHRLVSVVVNRVEKKLFKSIGIDDVEKALGRPVTAKLARDTQTLEAAQDRGVLAGHIRRKSPFVADVAALADAITARMDGGEQ</sequence>
<reference evidence="2 3" key="1">
    <citation type="submission" date="2023-08" db="EMBL/GenBank/DDBJ databases">
        <title>genomic of G39.</title>
        <authorList>
            <person name="Wang Y."/>
        </authorList>
    </citation>
    <scope>NUCLEOTIDE SEQUENCE [LARGE SCALE GENOMIC DNA]</scope>
    <source>
        <strain evidence="2 3">G39</strain>
    </source>
</reference>
<evidence type="ECO:0000313" key="2">
    <source>
        <dbReference type="EMBL" id="MDP4573523.1"/>
    </source>
</evidence>
<dbReference type="InterPro" id="IPR050625">
    <property type="entry name" value="ParA/MinD_ATPase"/>
</dbReference>
<comment type="caution">
    <text evidence="2">The sequence shown here is derived from an EMBL/GenBank/DDBJ whole genome shotgun (WGS) entry which is preliminary data.</text>
</comment>
<name>A0ABT9HK40_9SPHN</name>
<accession>A0ABT9HK40</accession>
<dbReference type="InterPro" id="IPR027417">
    <property type="entry name" value="P-loop_NTPase"/>
</dbReference>
<evidence type="ECO:0000259" key="1">
    <source>
        <dbReference type="Pfam" id="PF13614"/>
    </source>
</evidence>
<dbReference type="Gene3D" id="3.40.50.2300">
    <property type="match status" value="1"/>
</dbReference>
<gene>
    <name evidence="2" type="ORF">Q9K02_00035</name>
</gene>
<dbReference type="RefSeq" id="WP_305931025.1">
    <property type="nucleotide sequence ID" value="NZ_JAVAIM010000001.1"/>
</dbReference>
<dbReference type="Pfam" id="PF13614">
    <property type="entry name" value="AAA_31"/>
    <property type="match status" value="1"/>
</dbReference>
<dbReference type="Proteomes" id="UP001240639">
    <property type="component" value="Unassembled WGS sequence"/>
</dbReference>
<dbReference type="EMBL" id="JAVAIM010000001">
    <property type="protein sequence ID" value="MDP4573523.1"/>
    <property type="molecule type" value="Genomic_DNA"/>
</dbReference>
<proteinExistence type="predicted"/>
<dbReference type="Gene3D" id="3.40.50.300">
    <property type="entry name" value="P-loop containing nucleotide triphosphate hydrolases"/>
    <property type="match status" value="1"/>
</dbReference>
<evidence type="ECO:0000313" key="3">
    <source>
        <dbReference type="Proteomes" id="UP001240639"/>
    </source>
</evidence>
<organism evidence="2 3">
    <name type="scientific">Qipengyuania profundimaris</name>
    <dbReference type="NCBI Taxonomy" id="3067652"/>
    <lineage>
        <taxon>Bacteria</taxon>
        <taxon>Pseudomonadati</taxon>
        <taxon>Pseudomonadota</taxon>
        <taxon>Alphaproteobacteria</taxon>
        <taxon>Sphingomonadales</taxon>
        <taxon>Erythrobacteraceae</taxon>
        <taxon>Qipengyuania</taxon>
    </lineage>
</organism>